<reference evidence="2 3" key="1">
    <citation type="journal article" date="2015" name="Stand. Genomic Sci.">
        <title>Genomic Encyclopedia of Bacterial and Archaeal Type Strains, Phase III: the genomes of soil and plant-associated and newly described type strains.</title>
        <authorList>
            <person name="Whitman W.B."/>
            <person name="Woyke T."/>
            <person name="Klenk H.P."/>
            <person name="Zhou Y."/>
            <person name="Lilburn T.G."/>
            <person name="Beck B.J."/>
            <person name="De Vos P."/>
            <person name="Vandamme P."/>
            <person name="Eisen J.A."/>
            <person name="Garrity G."/>
            <person name="Hugenholtz P."/>
            <person name="Kyrpides N.C."/>
        </authorList>
    </citation>
    <scope>NUCLEOTIDE SEQUENCE [LARGE SCALE GENOMIC DNA]</scope>
    <source>
        <strain evidence="2 3">CV2</strain>
    </source>
</reference>
<evidence type="ECO:0000313" key="2">
    <source>
        <dbReference type="EMBL" id="RZS58795.1"/>
    </source>
</evidence>
<dbReference type="Gene3D" id="3.10.450.50">
    <property type="match status" value="1"/>
</dbReference>
<evidence type="ECO:0000259" key="1">
    <source>
        <dbReference type="Pfam" id="PF13474"/>
    </source>
</evidence>
<organism evidence="2 3">
    <name type="scientific">Microcella putealis</name>
    <dbReference type="NCBI Taxonomy" id="337005"/>
    <lineage>
        <taxon>Bacteria</taxon>
        <taxon>Bacillati</taxon>
        <taxon>Actinomycetota</taxon>
        <taxon>Actinomycetes</taxon>
        <taxon>Micrococcales</taxon>
        <taxon>Microbacteriaceae</taxon>
        <taxon>Microcella</taxon>
    </lineage>
</organism>
<dbReference type="EMBL" id="SGWW01000001">
    <property type="protein sequence ID" value="RZS58795.1"/>
    <property type="molecule type" value="Genomic_DNA"/>
</dbReference>
<gene>
    <name evidence="2" type="ORF">EV141_0002</name>
</gene>
<dbReference type="GO" id="GO:0016853">
    <property type="term" value="F:isomerase activity"/>
    <property type="evidence" value="ECO:0007669"/>
    <property type="project" value="UniProtKB-KW"/>
</dbReference>
<dbReference type="Proteomes" id="UP000293519">
    <property type="component" value="Unassembled WGS sequence"/>
</dbReference>
<dbReference type="SUPFAM" id="SSF54427">
    <property type="entry name" value="NTF2-like"/>
    <property type="match status" value="1"/>
</dbReference>
<keyword evidence="2" id="KW-0413">Isomerase</keyword>
<feature type="domain" description="SnoaL-like" evidence="1">
    <location>
        <begin position="14"/>
        <end position="134"/>
    </location>
</feature>
<dbReference type="AlphaFoldDB" id="A0A4Q7LUD6"/>
<dbReference type="RefSeq" id="WP_130483943.1">
    <property type="nucleotide sequence ID" value="NZ_SGWW01000001.1"/>
</dbReference>
<evidence type="ECO:0000313" key="3">
    <source>
        <dbReference type="Proteomes" id="UP000293519"/>
    </source>
</evidence>
<keyword evidence="3" id="KW-1185">Reference proteome</keyword>
<accession>A0A4Q7LUD6</accession>
<dbReference type="Pfam" id="PF13474">
    <property type="entry name" value="SnoaL_3"/>
    <property type="match status" value="1"/>
</dbReference>
<proteinExistence type="predicted"/>
<comment type="caution">
    <text evidence="2">The sequence shown here is derived from an EMBL/GenBank/DDBJ whole genome shotgun (WGS) entry which is preliminary data.</text>
</comment>
<sequence length="137" mass="14739">MSAAVPAALTEDDVRAAAAHIVDAFARTATDDYFAAFAADATFVFHPEPARLDTRAQYEALWDSWLADGWRVVSCTSRDAHIQLLGDTAVFTHTVDTTAGVPGDDLTSTERETIVFHRGADGRLLAVHEHLSLPSGS</sequence>
<dbReference type="InterPro" id="IPR037401">
    <property type="entry name" value="SnoaL-like"/>
</dbReference>
<name>A0A4Q7LUD6_9MICO</name>
<dbReference type="InterPro" id="IPR032710">
    <property type="entry name" value="NTF2-like_dom_sf"/>
</dbReference>
<protein>
    <submittedName>
        <fullName evidence="2">Ketosteroid isomerase-like protein</fullName>
    </submittedName>
</protein>
<dbReference type="OrthoDB" id="8420006at2"/>